<protein>
    <recommendedName>
        <fullName evidence="4">RRM domain-containing protein</fullName>
    </recommendedName>
</protein>
<dbReference type="EMBL" id="CVQI01014002">
    <property type="protein sequence ID" value="CRK22931.1"/>
    <property type="molecule type" value="Genomic_DNA"/>
</dbReference>
<dbReference type="InterPro" id="IPR035979">
    <property type="entry name" value="RBD_domain_sf"/>
</dbReference>
<sequence>MALTHDVNGFDPSSPHSSCGGAESFKGTPDTRLTSFSPDEKPAKTSCITELTGKPWAGTKPSQFPVGIVGKTPSIGDKDPFVTVYSRARTTSLLSPTASAFHPFSAQSELSEGLTNSMSTSRGSNASNLASHESSIPQFVQIMSPGRALRLGDIISYLERLEGLGLLDLEAHHIVCRGGKAYVRLQSTSSATVVHDNIHRARLVCEALRIAGDQWLRHTAVTSPTLQVSILAFSPVPGALDVVHTQGIILQLLQSRGEVVGYRSPQRSSGLIVYAAFAEYASPADAYSAVAAYNGCLFEDIIVHLSILQGHDTPPSSAMHDSTSVLSPAVERNLDQSMQELTLGKHTPASQLVPSPTVPPIGPSQQYPPTRLQVQQPYTMWPIICHAPFQSNMAAYRLDNGHQNAIPSSPASVNYQFMATLATGTSNAQVVPIPDDFCQPRTMPAYPRPDIRRQHASRVNRMSLYGVASHHNHVDVGRIREGTDVRTTIMLRNIPNKVDQAMLKRIVDDSSWGKYDFMYLRIDFANDCNVGYAFINFVDPLDIIDFVNARGNQRWNCFKSDKVAEISYATIQGKDCLVQKFRNSSVMLEAAHYRPKLFYTSNGPVPKLAGQEEPFPQPDNQSKMKRSCENAEHVGLFTPNAGQHFRDEQRRRRSQYDRGTRLAALEEHEFETANESYMHYSR</sequence>
<dbReference type="Proteomes" id="UP000044602">
    <property type="component" value="Unassembled WGS sequence"/>
</dbReference>
<evidence type="ECO:0000259" key="4">
    <source>
        <dbReference type="PROSITE" id="PS50102"/>
    </source>
</evidence>
<dbReference type="STRING" id="100787.A0A0G4LLM5"/>
<accession>A0A0G4LLM5</accession>
<dbReference type="PANTHER" id="PTHR23189">
    <property type="entry name" value="RNA RECOGNITION MOTIF-CONTAINING"/>
    <property type="match status" value="1"/>
</dbReference>
<evidence type="ECO:0000256" key="2">
    <source>
        <dbReference type="PROSITE-ProRule" id="PRU00176"/>
    </source>
</evidence>
<evidence type="ECO:0000313" key="8">
    <source>
        <dbReference type="Proteomes" id="UP000045706"/>
    </source>
</evidence>
<evidence type="ECO:0000313" key="6">
    <source>
        <dbReference type="EMBL" id="CRK22931.1"/>
    </source>
</evidence>
<reference evidence="7 8" key="1">
    <citation type="submission" date="2015-05" db="EMBL/GenBank/DDBJ databases">
        <authorList>
            <person name="Fogelqvist Johan"/>
        </authorList>
    </citation>
    <scope>NUCLEOTIDE SEQUENCE [LARGE SCALE GENOMIC DNA]</scope>
    <source>
        <strain evidence="5">VL1</strain>
        <strain evidence="6">VL2</strain>
    </source>
</reference>
<dbReference type="GO" id="GO:0003723">
    <property type="term" value="F:RNA binding"/>
    <property type="evidence" value="ECO:0007669"/>
    <property type="project" value="UniProtKB-UniRule"/>
</dbReference>
<evidence type="ECO:0000313" key="7">
    <source>
        <dbReference type="Proteomes" id="UP000044602"/>
    </source>
</evidence>
<feature type="region of interest" description="Disordered" evidence="3">
    <location>
        <begin position="1"/>
        <end position="43"/>
    </location>
</feature>
<keyword evidence="7" id="KW-1185">Reference proteome</keyword>
<evidence type="ECO:0000256" key="3">
    <source>
        <dbReference type="SAM" id="MobiDB-lite"/>
    </source>
</evidence>
<dbReference type="CDD" id="cd12532">
    <property type="entry name" value="RRM3_MEI2_fungi"/>
    <property type="match status" value="1"/>
</dbReference>
<dbReference type="Proteomes" id="UP000045706">
    <property type="component" value="Unassembled WGS sequence"/>
</dbReference>
<dbReference type="PROSITE" id="PS50102">
    <property type="entry name" value="RRM"/>
    <property type="match status" value="1"/>
</dbReference>
<proteinExistence type="predicted"/>
<dbReference type="EMBL" id="CVQH01004780">
    <property type="protein sequence ID" value="CRK13547.1"/>
    <property type="molecule type" value="Genomic_DNA"/>
</dbReference>
<evidence type="ECO:0000256" key="1">
    <source>
        <dbReference type="ARBA" id="ARBA00022884"/>
    </source>
</evidence>
<dbReference type="SUPFAM" id="SSF54928">
    <property type="entry name" value="RNA-binding domain, RBD"/>
    <property type="match status" value="2"/>
</dbReference>
<feature type="domain" description="RRM" evidence="4">
    <location>
        <begin position="487"/>
        <end position="571"/>
    </location>
</feature>
<dbReference type="AlphaFoldDB" id="A0A0G4LLM5"/>
<organism evidence="6 8">
    <name type="scientific">Verticillium longisporum</name>
    <name type="common">Verticillium dahliae var. longisporum</name>
    <dbReference type="NCBI Taxonomy" id="100787"/>
    <lineage>
        <taxon>Eukaryota</taxon>
        <taxon>Fungi</taxon>
        <taxon>Dikarya</taxon>
        <taxon>Ascomycota</taxon>
        <taxon>Pezizomycotina</taxon>
        <taxon>Sordariomycetes</taxon>
        <taxon>Hypocreomycetidae</taxon>
        <taxon>Glomerellales</taxon>
        <taxon>Plectosphaerellaceae</taxon>
        <taxon>Verticillium</taxon>
    </lineage>
</organism>
<dbReference type="InterPro" id="IPR007201">
    <property type="entry name" value="Mei2-like_Rrm_C"/>
</dbReference>
<feature type="region of interest" description="Disordered" evidence="3">
    <location>
        <begin position="639"/>
        <end position="658"/>
    </location>
</feature>
<gene>
    <name evidence="5" type="ORF">BN1708_010842</name>
    <name evidence="6" type="ORF">BN1723_012831</name>
</gene>
<dbReference type="InterPro" id="IPR034862">
    <property type="entry name" value="Fungal_Mei2-like_RRM3"/>
</dbReference>
<dbReference type="Pfam" id="PF04059">
    <property type="entry name" value="RRM_2"/>
    <property type="match status" value="1"/>
</dbReference>
<feature type="compositionally biased region" description="Basic and acidic residues" evidence="3">
    <location>
        <begin position="644"/>
        <end position="658"/>
    </location>
</feature>
<dbReference type="InterPro" id="IPR000504">
    <property type="entry name" value="RRM_dom"/>
</dbReference>
<evidence type="ECO:0000313" key="5">
    <source>
        <dbReference type="EMBL" id="CRK13547.1"/>
    </source>
</evidence>
<keyword evidence="1 2" id="KW-0694">RNA-binding</keyword>
<name>A0A0G4LLM5_VERLO</name>